<reference evidence="6" key="2">
    <citation type="submission" date="2020-05" db="EMBL/GenBank/DDBJ databases">
        <authorList>
            <person name="Kim H.-S."/>
            <person name="Proctor R.H."/>
            <person name="Brown D.W."/>
        </authorList>
    </citation>
    <scope>NUCLEOTIDE SEQUENCE</scope>
    <source>
        <strain evidence="6">NRRL 22465</strain>
    </source>
</reference>
<dbReference type="GO" id="GO:0008270">
    <property type="term" value="F:zinc ion binding"/>
    <property type="evidence" value="ECO:0007669"/>
    <property type="project" value="InterPro"/>
</dbReference>
<comment type="subcellular location">
    <subcellularLocation>
        <location evidence="1">Nucleus</location>
    </subcellularLocation>
</comment>
<keyword evidence="3" id="KW-0539">Nucleus</keyword>
<evidence type="ECO:0000313" key="7">
    <source>
        <dbReference type="Proteomes" id="UP000635477"/>
    </source>
</evidence>
<feature type="region of interest" description="Disordered" evidence="4">
    <location>
        <begin position="227"/>
        <end position="264"/>
    </location>
</feature>
<dbReference type="PROSITE" id="PS50048">
    <property type="entry name" value="ZN2_CY6_FUNGAL_2"/>
    <property type="match status" value="1"/>
</dbReference>
<dbReference type="SUPFAM" id="SSF57701">
    <property type="entry name" value="Zn2/Cys6 DNA-binding domain"/>
    <property type="match status" value="1"/>
</dbReference>
<keyword evidence="7" id="KW-1185">Reference proteome</keyword>
<dbReference type="InterPro" id="IPR050613">
    <property type="entry name" value="Sec_Metabolite_Reg"/>
</dbReference>
<keyword evidence="2" id="KW-0479">Metal-binding</keyword>
<dbReference type="PANTHER" id="PTHR31001:SF85">
    <property type="entry name" value="ZN(II)2CYS6 TRANSCRIPTION FACTOR (EUROFUNG)"/>
    <property type="match status" value="1"/>
</dbReference>
<evidence type="ECO:0000256" key="2">
    <source>
        <dbReference type="ARBA" id="ARBA00022723"/>
    </source>
</evidence>
<dbReference type="InterPro" id="IPR036864">
    <property type="entry name" value="Zn2-C6_fun-type_DNA-bd_sf"/>
</dbReference>
<dbReference type="Proteomes" id="UP000635477">
    <property type="component" value="Unassembled WGS sequence"/>
</dbReference>
<dbReference type="EMBL" id="JABEYC010000451">
    <property type="protein sequence ID" value="KAF4977232.1"/>
    <property type="molecule type" value="Genomic_DNA"/>
</dbReference>
<dbReference type="AlphaFoldDB" id="A0A8H4XK37"/>
<dbReference type="GO" id="GO:0006351">
    <property type="term" value="P:DNA-templated transcription"/>
    <property type="evidence" value="ECO:0007669"/>
    <property type="project" value="InterPro"/>
</dbReference>
<reference evidence="6" key="1">
    <citation type="journal article" date="2020" name="BMC Genomics">
        <title>Correction to: Identification and distribution of gene clusters required for synthesis of sphingolipid metabolism inhibitors in diverse species of the filamentous fungus Fusarium.</title>
        <authorList>
            <person name="Kim H.S."/>
            <person name="Lohmar J.M."/>
            <person name="Busman M."/>
            <person name="Brown D.W."/>
            <person name="Naumann T.A."/>
            <person name="Divon H.H."/>
            <person name="Lysoe E."/>
            <person name="Uhlig S."/>
            <person name="Proctor R.H."/>
        </authorList>
    </citation>
    <scope>NUCLEOTIDE SEQUENCE</scope>
    <source>
        <strain evidence="6">NRRL 22465</strain>
    </source>
</reference>
<dbReference type="CDD" id="cd00067">
    <property type="entry name" value="GAL4"/>
    <property type="match status" value="1"/>
</dbReference>
<dbReference type="OrthoDB" id="2269373at2759"/>
<dbReference type="InterPro" id="IPR007219">
    <property type="entry name" value="XnlR_reg_dom"/>
</dbReference>
<proteinExistence type="predicted"/>
<dbReference type="PROSITE" id="PS00463">
    <property type="entry name" value="ZN2_CY6_FUNGAL_1"/>
    <property type="match status" value="1"/>
</dbReference>
<dbReference type="GO" id="GO:0003677">
    <property type="term" value="F:DNA binding"/>
    <property type="evidence" value="ECO:0007669"/>
    <property type="project" value="InterPro"/>
</dbReference>
<sequence>MTRTSSPAVSALSVSVPSPESRAEMLTSVTYSGYYSPIVSHRTTPRGYGSADNLGVLERPPDSDEIAVESRHPSTLAKIILFLALISTMRPGKAPVSCIACAKRKVRCDRQMPCCNCKRRPQDACEYPTTPAVPDKHNLDQDRRILELERYIQRLGHDPKDASSPTHPAGQLAVASPTTGRSSGEIVVQPAVTQRIHDLSLAAENEELTYIESPMWYSFAGLNSLEDDTSSAPATRKPLPPSVARGSYSPSLLDPGHRHGSHHDPVALSMSQVDFLWSTFRERVHPFVKIFFDWEVVPIIRKARDSGSHLGNTEKALFFAIVFMTVTSLSMEEYSCVSSLVPSLLTMYSQLAMNDRGHPATIHSLMGVAIRIAERMGLHRDGQRLGLSPLRTEERRRMWWQLQYMELTVARFVGSMTLTLFADWDSRMPSNLEDEDLSLDTTALPPERTKLTSISQCLWCYNVLNANRTLQRANNGEKNLAWVLSPTVSLADKDAVLDKVESMLRSKFLQYCEPLDPLHMNLQLGICQYILAGRRLMRQPALADAKISAMSRESRDDLLGICTKGLEYSNMAQTSDALKPFLWHSRLYFPWVAFIYVILESYHRFDQDAVADLWSLIGKTYAAYPELTTTVHRQDIMFAARITSASWERYRAHIARQSPAVPLEPPSWILDLCHSFCLPRPGQTSAEADEGVFPDASQLVDVMDFNFDTVDWAMWDESFTDQGLFMVDSTS</sequence>
<gene>
    <name evidence="6" type="ORF">FZEAL_6215</name>
</gene>
<protein>
    <recommendedName>
        <fullName evidence="5">Zn(2)-C6 fungal-type domain-containing protein</fullName>
    </recommendedName>
</protein>
<dbReference type="CDD" id="cd12148">
    <property type="entry name" value="fungal_TF_MHR"/>
    <property type="match status" value="1"/>
</dbReference>
<dbReference type="GO" id="GO:0005634">
    <property type="term" value="C:nucleus"/>
    <property type="evidence" value="ECO:0007669"/>
    <property type="project" value="UniProtKB-SubCell"/>
</dbReference>
<comment type="caution">
    <text evidence="6">The sequence shown here is derived from an EMBL/GenBank/DDBJ whole genome shotgun (WGS) entry which is preliminary data.</text>
</comment>
<evidence type="ECO:0000256" key="1">
    <source>
        <dbReference type="ARBA" id="ARBA00004123"/>
    </source>
</evidence>
<dbReference type="Gene3D" id="4.10.240.10">
    <property type="entry name" value="Zn(2)-C6 fungal-type DNA-binding domain"/>
    <property type="match status" value="1"/>
</dbReference>
<name>A0A8H4XK37_9HYPO</name>
<dbReference type="GO" id="GO:0000981">
    <property type="term" value="F:DNA-binding transcription factor activity, RNA polymerase II-specific"/>
    <property type="evidence" value="ECO:0007669"/>
    <property type="project" value="InterPro"/>
</dbReference>
<evidence type="ECO:0000259" key="5">
    <source>
        <dbReference type="PROSITE" id="PS50048"/>
    </source>
</evidence>
<feature type="region of interest" description="Disordered" evidence="4">
    <location>
        <begin position="158"/>
        <end position="181"/>
    </location>
</feature>
<evidence type="ECO:0000256" key="3">
    <source>
        <dbReference type="ARBA" id="ARBA00023242"/>
    </source>
</evidence>
<dbReference type="InterPro" id="IPR001138">
    <property type="entry name" value="Zn2Cys6_DnaBD"/>
</dbReference>
<accession>A0A8H4XK37</accession>
<evidence type="ECO:0000256" key="4">
    <source>
        <dbReference type="SAM" id="MobiDB-lite"/>
    </source>
</evidence>
<evidence type="ECO:0000313" key="6">
    <source>
        <dbReference type="EMBL" id="KAF4977232.1"/>
    </source>
</evidence>
<dbReference type="PANTHER" id="PTHR31001">
    <property type="entry name" value="UNCHARACTERIZED TRANSCRIPTIONAL REGULATORY PROTEIN"/>
    <property type="match status" value="1"/>
</dbReference>
<feature type="domain" description="Zn(2)-C6 fungal-type" evidence="5">
    <location>
        <begin position="97"/>
        <end position="127"/>
    </location>
</feature>
<organism evidence="6 7">
    <name type="scientific">Fusarium zealandicum</name>
    <dbReference type="NCBI Taxonomy" id="1053134"/>
    <lineage>
        <taxon>Eukaryota</taxon>
        <taxon>Fungi</taxon>
        <taxon>Dikarya</taxon>
        <taxon>Ascomycota</taxon>
        <taxon>Pezizomycotina</taxon>
        <taxon>Sordariomycetes</taxon>
        <taxon>Hypocreomycetidae</taxon>
        <taxon>Hypocreales</taxon>
        <taxon>Nectriaceae</taxon>
        <taxon>Fusarium</taxon>
        <taxon>Fusarium staphyleae species complex</taxon>
    </lineage>
</organism>
<dbReference type="SMART" id="SM00906">
    <property type="entry name" value="Fungal_trans"/>
    <property type="match status" value="1"/>
</dbReference>
<dbReference type="Pfam" id="PF04082">
    <property type="entry name" value="Fungal_trans"/>
    <property type="match status" value="1"/>
</dbReference>